<dbReference type="Gene3D" id="1.25.40.10">
    <property type="entry name" value="Tetratricopeptide repeat domain"/>
    <property type="match status" value="3"/>
</dbReference>
<proteinExistence type="predicted"/>
<evidence type="ECO:0008006" key="5">
    <source>
        <dbReference type="Google" id="ProtNLM"/>
    </source>
</evidence>
<keyword evidence="1" id="KW-0677">Repeat</keyword>
<accession>A0AAD6MBS6</accession>
<dbReference type="InterPro" id="IPR011990">
    <property type="entry name" value="TPR-like_helical_dom_sf"/>
</dbReference>
<evidence type="ECO:0000313" key="4">
    <source>
        <dbReference type="Proteomes" id="UP001164929"/>
    </source>
</evidence>
<dbReference type="InterPro" id="IPR046960">
    <property type="entry name" value="PPR_At4g14850-like_plant"/>
</dbReference>
<evidence type="ECO:0000313" key="3">
    <source>
        <dbReference type="EMBL" id="KAJ6982608.1"/>
    </source>
</evidence>
<gene>
    <name evidence="3" type="ORF">NC653_025658</name>
</gene>
<protein>
    <recommendedName>
        <fullName evidence="5">Pentatricopeptide repeat-containing protein</fullName>
    </recommendedName>
</protein>
<dbReference type="InterPro" id="IPR002885">
    <property type="entry name" value="PPR_rpt"/>
</dbReference>
<dbReference type="GO" id="GO:0009451">
    <property type="term" value="P:RNA modification"/>
    <property type="evidence" value="ECO:0007669"/>
    <property type="project" value="InterPro"/>
</dbReference>
<dbReference type="PANTHER" id="PTHR47926:SF363">
    <property type="entry name" value="PENTATRICOPEPTIDE REPEAT-CONTAINING PROTEIN"/>
    <property type="match status" value="1"/>
</dbReference>
<comment type="caution">
    <text evidence="3">The sequence shown here is derived from an EMBL/GenBank/DDBJ whole genome shotgun (WGS) entry which is preliminary data.</text>
</comment>
<name>A0AAD6MBS6_9ROSI</name>
<keyword evidence="4" id="KW-1185">Reference proteome</keyword>
<feature type="repeat" description="PPR" evidence="2">
    <location>
        <begin position="86"/>
        <end position="120"/>
    </location>
</feature>
<sequence length="213" mass="23418">MIAGYVQNNLAQDARSVFDELHDIDIVSWTAMIVGYTQNGCPEEALKLFLQKEQDPIVTNSLVDFYAKCQMNRDARYVFETISDRDVVAWNSIISGFSQNGSAYEALELFHQMRMGSVLPDAVTLVSVLSACASLNALQVGSSFHAYAVKRGLLSSNVYVGTALLTFYAKCGDAESARVIFDGMDQKSIVTWSAMISGYGIQGNGRGSLFNFW</sequence>
<evidence type="ECO:0000256" key="2">
    <source>
        <dbReference type="PROSITE-ProRule" id="PRU00708"/>
    </source>
</evidence>
<dbReference type="NCBIfam" id="TIGR00756">
    <property type="entry name" value="PPR"/>
    <property type="match status" value="2"/>
</dbReference>
<reference evidence="3" key="1">
    <citation type="journal article" date="2023" name="Mol. Ecol. Resour.">
        <title>Chromosome-level genome assembly of a triploid poplar Populus alba 'Berolinensis'.</title>
        <authorList>
            <person name="Chen S."/>
            <person name="Yu Y."/>
            <person name="Wang X."/>
            <person name="Wang S."/>
            <person name="Zhang T."/>
            <person name="Zhou Y."/>
            <person name="He R."/>
            <person name="Meng N."/>
            <person name="Wang Y."/>
            <person name="Liu W."/>
            <person name="Liu Z."/>
            <person name="Liu J."/>
            <person name="Guo Q."/>
            <person name="Huang H."/>
            <person name="Sederoff R.R."/>
            <person name="Wang G."/>
            <person name="Qu G."/>
            <person name="Chen S."/>
        </authorList>
    </citation>
    <scope>NUCLEOTIDE SEQUENCE</scope>
    <source>
        <strain evidence="3">SC-2020</strain>
    </source>
</reference>
<dbReference type="AlphaFoldDB" id="A0AAD6MBS6"/>
<dbReference type="FunFam" id="1.25.40.10:FF:000948">
    <property type="entry name" value="Pentatricopeptide repeat-containing protein mitochondrial"/>
    <property type="match status" value="1"/>
</dbReference>
<dbReference type="EMBL" id="JAQIZT010000010">
    <property type="protein sequence ID" value="KAJ6982608.1"/>
    <property type="molecule type" value="Genomic_DNA"/>
</dbReference>
<dbReference type="Proteomes" id="UP001164929">
    <property type="component" value="Chromosome 10"/>
</dbReference>
<dbReference type="PROSITE" id="PS51375">
    <property type="entry name" value="PPR"/>
    <property type="match status" value="2"/>
</dbReference>
<evidence type="ECO:0000256" key="1">
    <source>
        <dbReference type="ARBA" id="ARBA00022737"/>
    </source>
</evidence>
<dbReference type="GO" id="GO:0003723">
    <property type="term" value="F:RNA binding"/>
    <property type="evidence" value="ECO:0007669"/>
    <property type="project" value="InterPro"/>
</dbReference>
<feature type="repeat" description="PPR" evidence="2">
    <location>
        <begin position="25"/>
        <end position="59"/>
    </location>
</feature>
<dbReference type="Pfam" id="PF01535">
    <property type="entry name" value="PPR"/>
    <property type="match status" value="4"/>
</dbReference>
<organism evidence="3 4">
    <name type="scientific">Populus alba x Populus x berolinensis</name>
    <dbReference type="NCBI Taxonomy" id="444605"/>
    <lineage>
        <taxon>Eukaryota</taxon>
        <taxon>Viridiplantae</taxon>
        <taxon>Streptophyta</taxon>
        <taxon>Embryophyta</taxon>
        <taxon>Tracheophyta</taxon>
        <taxon>Spermatophyta</taxon>
        <taxon>Magnoliopsida</taxon>
        <taxon>eudicotyledons</taxon>
        <taxon>Gunneridae</taxon>
        <taxon>Pentapetalae</taxon>
        <taxon>rosids</taxon>
        <taxon>fabids</taxon>
        <taxon>Malpighiales</taxon>
        <taxon>Salicaceae</taxon>
        <taxon>Saliceae</taxon>
        <taxon>Populus</taxon>
    </lineage>
</organism>
<dbReference type="Pfam" id="PF13041">
    <property type="entry name" value="PPR_2"/>
    <property type="match status" value="1"/>
</dbReference>
<dbReference type="PANTHER" id="PTHR47926">
    <property type="entry name" value="PENTATRICOPEPTIDE REPEAT-CONTAINING PROTEIN"/>
    <property type="match status" value="1"/>
</dbReference>